<dbReference type="EMBL" id="CP023323">
    <property type="protein sequence ID" value="ATY60759.1"/>
    <property type="molecule type" value="Genomic_DNA"/>
</dbReference>
<proteinExistence type="predicted"/>
<gene>
    <name evidence="2" type="ORF">A9K55_006867</name>
</gene>
<feature type="chain" id="PRO_5014159233" description="GPI anchored serine-threonine rich" evidence="1">
    <location>
        <begin position="18"/>
        <end position="157"/>
    </location>
</feature>
<keyword evidence="1" id="KW-0732">Signal</keyword>
<dbReference type="OrthoDB" id="2507140at2759"/>
<evidence type="ECO:0000313" key="2">
    <source>
        <dbReference type="EMBL" id="ATY60759.1"/>
    </source>
</evidence>
<reference evidence="2 3" key="1">
    <citation type="journal article" date="2017" name="BMC Genomics">
        <title>Chromosome level assembly and secondary metabolite potential of the parasitic fungus Cordyceps militaris.</title>
        <authorList>
            <person name="Kramer G.J."/>
            <person name="Nodwell J.R."/>
        </authorList>
    </citation>
    <scope>NUCLEOTIDE SEQUENCE [LARGE SCALE GENOMIC DNA]</scope>
    <source>
        <strain evidence="2 3">ATCC 34164</strain>
    </source>
</reference>
<dbReference type="Proteomes" id="UP000323067">
    <property type="component" value="Chromosome vi"/>
</dbReference>
<feature type="signal peptide" evidence="1">
    <location>
        <begin position="1"/>
        <end position="17"/>
    </location>
</feature>
<dbReference type="VEuPathDB" id="FungiDB:A9K55_006867"/>
<accession>A0A2H4SCB8</accession>
<evidence type="ECO:0008006" key="4">
    <source>
        <dbReference type="Google" id="ProtNLM"/>
    </source>
</evidence>
<evidence type="ECO:0000256" key="1">
    <source>
        <dbReference type="SAM" id="SignalP"/>
    </source>
</evidence>
<dbReference type="VEuPathDB" id="FungiDB:CCM_02030"/>
<name>A0A2H4SCB8_CORMI</name>
<dbReference type="AlphaFoldDB" id="A0A2H4SCB8"/>
<sequence length="157" mass="15675">MKFLAAFTLLVAAGVTAQDMNCEAEYIVSRCLKTETDKVTACDQTDFNCLCAAYQAVATCYNNCPNDTRGPSAVANVTAYCRNVTTTAASSRATAAPTSSSSIATKLDGAPPTSAAGFVSGSATPTSGSSAASVVGRAAGGASVVIVAGIVGVLSWL</sequence>
<protein>
    <recommendedName>
        <fullName evidence="4">GPI anchored serine-threonine rich</fullName>
    </recommendedName>
</protein>
<organism evidence="2 3">
    <name type="scientific">Cordyceps militaris</name>
    <name type="common">Caterpillar fungus</name>
    <name type="synonym">Clavaria militaris</name>
    <dbReference type="NCBI Taxonomy" id="73501"/>
    <lineage>
        <taxon>Eukaryota</taxon>
        <taxon>Fungi</taxon>
        <taxon>Dikarya</taxon>
        <taxon>Ascomycota</taxon>
        <taxon>Pezizomycotina</taxon>
        <taxon>Sordariomycetes</taxon>
        <taxon>Hypocreomycetidae</taxon>
        <taxon>Hypocreales</taxon>
        <taxon>Cordycipitaceae</taxon>
        <taxon>Cordyceps</taxon>
    </lineage>
</organism>
<evidence type="ECO:0000313" key="3">
    <source>
        <dbReference type="Proteomes" id="UP000323067"/>
    </source>
</evidence>